<accession>A0A0A2MNK5</accession>
<comment type="caution">
    <text evidence="1">The sequence shown here is derived from an EMBL/GenBank/DDBJ whole genome shotgun (WGS) entry which is preliminary data.</text>
</comment>
<dbReference type="eggNOG" id="ENOG50338GM">
    <property type="taxonomic scope" value="Bacteria"/>
</dbReference>
<dbReference type="InterPro" id="IPR058060">
    <property type="entry name" value="HYC_CC_PP"/>
</dbReference>
<keyword evidence="2" id="KW-1185">Reference proteome</keyword>
<dbReference type="Pfam" id="PF26622">
    <property type="entry name" value="DUF8199"/>
    <property type="match status" value="1"/>
</dbReference>
<dbReference type="STRING" id="1121898.GCA_000422725_01617"/>
<proteinExistence type="predicted"/>
<gene>
    <name evidence="1" type="ORF">Q766_04720</name>
</gene>
<dbReference type="NCBIfam" id="NF047658">
    <property type="entry name" value="HYC_CC_PP"/>
    <property type="match status" value="1"/>
</dbReference>
<dbReference type="EMBL" id="JRLY01000002">
    <property type="protein sequence ID" value="KGO94232.1"/>
    <property type="molecule type" value="Genomic_DNA"/>
</dbReference>
<name>A0A0A2MNK5_9FLAO</name>
<dbReference type="OrthoDB" id="795045at2"/>
<dbReference type="Proteomes" id="UP000030111">
    <property type="component" value="Unassembled WGS sequence"/>
</dbReference>
<sequence length="140" mass="15559">MKLTKHISTVLSALILFANIGLALNVHYCHGQISSVSLAYKTVERCKTAKPETKTCCGKMVETTKSCCKHNVIKLQDKTDTAITKAFQLDLNAFCAVGYTKPIQLFYAEAATVQKETPSFYCDSNAPPLFKLYCQYVLYA</sequence>
<organism evidence="1 2">
    <name type="scientific">Flavobacterium subsaxonicum WB 4.1-42 = DSM 21790</name>
    <dbReference type="NCBI Taxonomy" id="1121898"/>
    <lineage>
        <taxon>Bacteria</taxon>
        <taxon>Pseudomonadati</taxon>
        <taxon>Bacteroidota</taxon>
        <taxon>Flavobacteriia</taxon>
        <taxon>Flavobacteriales</taxon>
        <taxon>Flavobacteriaceae</taxon>
        <taxon>Flavobacterium</taxon>
    </lineage>
</organism>
<dbReference type="InterPro" id="IPR058512">
    <property type="entry name" value="DUF8199"/>
</dbReference>
<dbReference type="AlphaFoldDB" id="A0A0A2MNK5"/>
<protein>
    <submittedName>
        <fullName evidence="1">Uncharacterized protein</fullName>
    </submittedName>
</protein>
<dbReference type="RefSeq" id="WP_026990485.1">
    <property type="nucleotide sequence ID" value="NZ_AUGP01000017.1"/>
</dbReference>
<reference evidence="1 2" key="1">
    <citation type="submission" date="2013-09" db="EMBL/GenBank/DDBJ databases">
        <authorList>
            <person name="Zeng Z."/>
            <person name="Chen C."/>
        </authorList>
    </citation>
    <scope>NUCLEOTIDE SEQUENCE [LARGE SCALE GENOMIC DNA]</scope>
    <source>
        <strain evidence="1 2">WB 4.1-42</strain>
    </source>
</reference>
<evidence type="ECO:0000313" key="2">
    <source>
        <dbReference type="Proteomes" id="UP000030111"/>
    </source>
</evidence>
<evidence type="ECO:0000313" key="1">
    <source>
        <dbReference type="EMBL" id="KGO94232.1"/>
    </source>
</evidence>